<protein>
    <submittedName>
        <fullName evidence="1">Uncharacterized protein</fullName>
    </submittedName>
</protein>
<accession>A0A517P1E8</accession>
<dbReference type="AlphaFoldDB" id="A0A517P1E8"/>
<organism evidence="1 2">
    <name type="scientific">Stieleria marina</name>
    <dbReference type="NCBI Taxonomy" id="1930275"/>
    <lineage>
        <taxon>Bacteria</taxon>
        <taxon>Pseudomonadati</taxon>
        <taxon>Planctomycetota</taxon>
        <taxon>Planctomycetia</taxon>
        <taxon>Pirellulales</taxon>
        <taxon>Pirellulaceae</taxon>
        <taxon>Stieleria</taxon>
    </lineage>
</organism>
<reference evidence="1 2" key="1">
    <citation type="submission" date="2019-02" db="EMBL/GenBank/DDBJ databases">
        <title>Deep-cultivation of Planctomycetes and their phenomic and genomic characterization uncovers novel biology.</title>
        <authorList>
            <person name="Wiegand S."/>
            <person name="Jogler M."/>
            <person name="Boedeker C."/>
            <person name="Pinto D."/>
            <person name="Vollmers J."/>
            <person name="Rivas-Marin E."/>
            <person name="Kohn T."/>
            <person name="Peeters S.H."/>
            <person name="Heuer A."/>
            <person name="Rast P."/>
            <person name="Oberbeckmann S."/>
            <person name="Bunk B."/>
            <person name="Jeske O."/>
            <person name="Meyerdierks A."/>
            <person name="Storesund J.E."/>
            <person name="Kallscheuer N."/>
            <person name="Luecker S."/>
            <person name="Lage O.M."/>
            <person name="Pohl T."/>
            <person name="Merkel B.J."/>
            <person name="Hornburger P."/>
            <person name="Mueller R.-W."/>
            <person name="Bruemmer F."/>
            <person name="Labrenz M."/>
            <person name="Spormann A.M."/>
            <person name="Op den Camp H."/>
            <person name="Overmann J."/>
            <person name="Amann R."/>
            <person name="Jetten M.S.M."/>
            <person name="Mascher T."/>
            <person name="Medema M.H."/>
            <person name="Devos D.P."/>
            <person name="Kaster A.-K."/>
            <person name="Ovreas L."/>
            <person name="Rohde M."/>
            <person name="Galperin M.Y."/>
            <person name="Jogler C."/>
        </authorList>
    </citation>
    <scope>NUCLEOTIDE SEQUENCE [LARGE SCALE GENOMIC DNA]</scope>
    <source>
        <strain evidence="1 2">K23_9</strain>
    </source>
</reference>
<gene>
    <name evidence="1" type="ORF">K239x_52170</name>
</gene>
<name>A0A517P1E8_9BACT</name>
<proteinExistence type="predicted"/>
<dbReference type="Proteomes" id="UP000319817">
    <property type="component" value="Chromosome"/>
</dbReference>
<dbReference type="EMBL" id="CP036526">
    <property type="protein sequence ID" value="QDT13200.1"/>
    <property type="molecule type" value="Genomic_DNA"/>
</dbReference>
<evidence type="ECO:0000313" key="1">
    <source>
        <dbReference type="EMBL" id="QDT13200.1"/>
    </source>
</evidence>
<evidence type="ECO:0000313" key="2">
    <source>
        <dbReference type="Proteomes" id="UP000319817"/>
    </source>
</evidence>
<sequence length="101" mass="11873">MRRSNNAKSLYSQDHSKIRSLRRRAVGRFAECTPAEWLFATGPLKPIAGSESELDNHYQCRALFLRWGTQNIHKSRLIDRVLKTHSLRMSLCCCQHFQRER</sequence>
<keyword evidence="2" id="KW-1185">Reference proteome</keyword>